<dbReference type="EMBL" id="KN833177">
    <property type="protein sequence ID" value="KIM71996.1"/>
    <property type="molecule type" value="Genomic_DNA"/>
</dbReference>
<protein>
    <recommendedName>
        <fullName evidence="3">DUF659 domain-containing protein</fullName>
    </recommendedName>
</protein>
<evidence type="ECO:0000313" key="2">
    <source>
        <dbReference type="Proteomes" id="UP000054166"/>
    </source>
</evidence>
<proteinExistence type="predicted"/>
<dbReference type="Proteomes" id="UP000054166">
    <property type="component" value="Unassembled WGS sequence"/>
</dbReference>
<name>A0A0C3EVY3_PILCF</name>
<gene>
    <name evidence="1" type="ORF">PILCRDRAFT_99421</name>
</gene>
<dbReference type="InParanoid" id="A0A0C3EVY3"/>
<accession>A0A0C3EVY3</accession>
<organism evidence="1 2">
    <name type="scientific">Piloderma croceum (strain F 1598)</name>
    <dbReference type="NCBI Taxonomy" id="765440"/>
    <lineage>
        <taxon>Eukaryota</taxon>
        <taxon>Fungi</taxon>
        <taxon>Dikarya</taxon>
        <taxon>Basidiomycota</taxon>
        <taxon>Agaricomycotina</taxon>
        <taxon>Agaricomycetes</taxon>
        <taxon>Agaricomycetidae</taxon>
        <taxon>Atheliales</taxon>
        <taxon>Atheliaceae</taxon>
        <taxon>Piloderma</taxon>
    </lineage>
</organism>
<dbReference type="AlphaFoldDB" id="A0A0C3EVY3"/>
<evidence type="ECO:0000313" key="1">
    <source>
        <dbReference type="EMBL" id="KIM71996.1"/>
    </source>
</evidence>
<evidence type="ECO:0008006" key="3">
    <source>
        <dbReference type="Google" id="ProtNLM"/>
    </source>
</evidence>
<reference evidence="1 2" key="1">
    <citation type="submission" date="2014-04" db="EMBL/GenBank/DDBJ databases">
        <authorList>
            <consortium name="DOE Joint Genome Institute"/>
            <person name="Kuo A."/>
            <person name="Tarkka M."/>
            <person name="Buscot F."/>
            <person name="Kohler A."/>
            <person name="Nagy L.G."/>
            <person name="Floudas D."/>
            <person name="Copeland A."/>
            <person name="Barry K.W."/>
            <person name="Cichocki N."/>
            <person name="Veneault-Fourrey C."/>
            <person name="LaButti K."/>
            <person name="Lindquist E.A."/>
            <person name="Lipzen A."/>
            <person name="Lundell T."/>
            <person name="Morin E."/>
            <person name="Murat C."/>
            <person name="Sun H."/>
            <person name="Tunlid A."/>
            <person name="Henrissat B."/>
            <person name="Grigoriev I.V."/>
            <person name="Hibbett D.S."/>
            <person name="Martin F."/>
            <person name="Nordberg H.P."/>
            <person name="Cantor M.N."/>
            <person name="Hua S.X."/>
        </authorList>
    </citation>
    <scope>NUCLEOTIDE SEQUENCE [LARGE SCALE GENOMIC DNA]</scope>
    <source>
        <strain evidence="1 2">F 1598</strain>
    </source>
</reference>
<keyword evidence="2" id="KW-1185">Reference proteome</keyword>
<dbReference type="HOGENOM" id="CLU_087375_1_0_1"/>
<sequence>MMKMSQTMFTAHSMQMEWAAPIYAFFRPVLIVEYVEGHCCHTFQCAAKSCKLRGGKDKVTFSHRQHTKTESRTRRPEYYITLLATNSHDVKKVFANAQKHIAKRLQEYEGTLSFATDRWTSPKHKVFVAVTVHFANNGVPLCMILDVVEVAISHSGVNLAGAFADILAEFVH</sequence>
<reference evidence="2" key="2">
    <citation type="submission" date="2015-01" db="EMBL/GenBank/DDBJ databases">
        <title>Evolutionary Origins and Diversification of the Mycorrhizal Mutualists.</title>
        <authorList>
            <consortium name="DOE Joint Genome Institute"/>
            <consortium name="Mycorrhizal Genomics Consortium"/>
            <person name="Kohler A."/>
            <person name="Kuo A."/>
            <person name="Nagy L.G."/>
            <person name="Floudas D."/>
            <person name="Copeland A."/>
            <person name="Barry K.W."/>
            <person name="Cichocki N."/>
            <person name="Veneault-Fourrey C."/>
            <person name="LaButti K."/>
            <person name="Lindquist E.A."/>
            <person name="Lipzen A."/>
            <person name="Lundell T."/>
            <person name="Morin E."/>
            <person name="Murat C."/>
            <person name="Riley R."/>
            <person name="Ohm R."/>
            <person name="Sun H."/>
            <person name="Tunlid A."/>
            <person name="Henrissat B."/>
            <person name="Grigoriev I.V."/>
            <person name="Hibbett D.S."/>
            <person name="Martin F."/>
        </authorList>
    </citation>
    <scope>NUCLEOTIDE SEQUENCE [LARGE SCALE GENOMIC DNA]</scope>
    <source>
        <strain evidence="2">F 1598</strain>
    </source>
</reference>
<dbReference type="OrthoDB" id="2677917at2759"/>